<keyword evidence="2" id="KW-1185">Reference proteome</keyword>
<protein>
    <submittedName>
        <fullName evidence="1">Uncharacterized protein</fullName>
    </submittedName>
</protein>
<evidence type="ECO:0000313" key="1">
    <source>
        <dbReference type="EMBL" id="VUZ57827.1"/>
    </source>
</evidence>
<gene>
    <name evidence="1" type="ORF">WMSIL1_LOCUS15167</name>
</gene>
<organism evidence="1 2">
    <name type="scientific">Hymenolepis diminuta</name>
    <name type="common">Rat tapeworm</name>
    <dbReference type="NCBI Taxonomy" id="6216"/>
    <lineage>
        <taxon>Eukaryota</taxon>
        <taxon>Metazoa</taxon>
        <taxon>Spiralia</taxon>
        <taxon>Lophotrochozoa</taxon>
        <taxon>Platyhelminthes</taxon>
        <taxon>Cestoda</taxon>
        <taxon>Eucestoda</taxon>
        <taxon>Cyclophyllidea</taxon>
        <taxon>Hymenolepididae</taxon>
        <taxon>Hymenolepis</taxon>
    </lineage>
</organism>
<sequence>MTVLSKTYHECDSPRREVTFLKLGLWNVQSCANDVKFKDIYRQRVEGRFRLAALTETRMPSGSFKVDGARTIYEGVVGQSTDQSPETSVNGQWVADLLAKNGLKILNTYYEKKKVLKLTWQLSRVSRKAEANSDHYLVVTTLRVKTCTRRIILRPDKQLQAWQVSRGEDFITKHSEIRKIVRNVAASVGAIRKQREGKKDGMKPGLQKKVRLRIKWLKSQKAEDFEAYRRQRNDIV</sequence>
<dbReference type="Proteomes" id="UP000321570">
    <property type="component" value="Unassembled WGS sequence"/>
</dbReference>
<dbReference type="EMBL" id="CABIJS010000719">
    <property type="protein sequence ID" value="VUZ57827.1"/>
    <property type="molecule type" value="Genomic_DNA"/>
</dbReference>
<dbReference type="AlphaFoldDB" id="A0A564ZE97"/>
<evidence type="ECO:0000313" key="2">
    <source>
        <dbReference type="Proteomes" id="UP000321570"/>
    </source>
</evidence>
<proteinExistence type="predicted"/>
<accession>A0A564ZE97</accession>
<name>A0A564ZE97_HYMDI</name>
<reference evidence="1 2" key="1">
    <citation type="submission" date="2019-07" db="EMBL/GenBank/DDBJ databases">
        <authorList>
            <person name="Jastrzebski P J."/>
            <person name="Paukszto L."/>
            <person name="Jastrzebski P J."/>
        </authorList>
    </citation>
    <scope>NUCLEOTIDE SEQUENCE [LARGE SCALE GENOMIC DNA]</scope>
    <source>
        <strain evidence="1 2">WMS-il1</strain>
    </source>
</reference>